<keyword evidence="2" id="KW-0812">Transmembrane</keyword>
<feature type="region of interest" description="Disordered" evidence="1">
    <location>
        <begin position="517"/>
        <end position="598"/>
    </location>
</feature>
<feature type="compositionally biased region" description="Low complexity" evidence="1">
    <location>
        <begin position="466"/>
        <end position="481"/>
    </location>
</feature>
<evidence type="ECO:0000313" key="4">
    <source>
        <dbReference type="Proteomes" id="UP001295423"/>
    </source>
</evidence>
<keyword evidence="4" id="KW-1185">Reference proteome</keyword>
<sequence>MKDVKERLPTIGMACASSFAFLMAILAGTNCNFIQVNAVDGDVLVQTDGDELEISQAGLGVVCPSDFFSTEDDSLWGLSQIFFYVSIVLGAVTTMGAIAVASKKVEPTTTMWRNLSIGSAVTALCAIPVFLIFEATPCTEFQFQQTCIFSTGSHLQIISTLCWVVGVAITQCLEPKLVDQAQKEEGGEIPSNPTESMPSVDEEQGSSPRSSPPIGDILPVKQAEEEEKKEDKAEEFENFAGAFNAFSELKEERKSQEPPPSSSSPDKNLKTVGRITVTPPNDKESNGAVSNYPAYQEEPLQPRTPFQSKMAATKSVSKKNPEKDQPLSDFANFDDFDDAPAPPPPSTTTTKEKLGSMMKIRPIVPEMKIVNRLSNFKSSLNKIQRPNFGKRPQVYDQMMEDDMSRSSSMGSVYNPVAVAMRGDNMSVRSSVPSEESSVVSKTMSQVAHEKLLLEDWDALHAATNAQQQQQSPSQEPQQQEQLVQRHIKLDHEQESGDDWKALHLAMTAGVRMGLTEGMSGTEDPYEMASYHSDPEPVIYSSDEDEEDDINLSGRPSNIPSSIIPDDNSTISSHSSTSVAKKHSKSRRSMRSKHRQRSDLSVSLLSLTIDEETVQDILEEASEDELQNPYSFVRTISAPEPRRSTGIEVSLSSSLTRRPLAGGGDAGSVKTARPTVPNHFGKKKRKDPLELGLATPTKKDPLDLGMAASAYRDPLDLGMAASPYSPYNDPHLDRDPLEMEDDVNSDDKTAPRENAVEHGHHRRAQSDLGQRATTPQKPPMVRREQSAQAAPTPPRMEAPTAQTPPRTVASSPMMARRLRAMAREDSSSSESDGGIYDKRERARALRIRRMKQQTLNASNSTDETGLNTSYASKYSTGSSLPSPARSLPQPPIQKKISRTIFKEEKKEDDRSESSARVVTPDSKAESQTFSFKNDTTFDEDDLNVDGSSIEVVMEKGSATSSGNSSGRIPSIVVRDPATGLQTTSLSKGLQQQPIVSPTIGGDDISIITPHYDIKDSDSDEQDDMHLVYVKAGANKVKERILKRFSFSEKSQASASNASSDNSQKYGSHIVDKLDLQRIEVSRPQGAEYGEEEMSL</sequence>
<feature type="region of interest" description="Disordered" evidence="1">
    <location>
        <begin position="640"/>
        <end position="704"/>
    </location>
</feature>
<dbReference type="AlphaFoldDB" id="A0AAD2PY07"/>
<feature type="compositionally biased region" description="Basic and acidic residues" evidence="1">
    <location>
        <begin position="744"/>
        <end position="757"/>
    </location>
</feature>
<feature type="region of interest" description="Disordered" evidence="1">
    <location>
        <begin position="249"/>
        <end position="357"/>
    </location>
</feature>
<comment type="caution">
    <text evidence="3">The sequence shown here is derived from an EMBL/GenBank/DDBJ whole genome shotgun (WGS) entry which is preliminary data.</text>
</comment>
<protein>
    <submittedName>
        <fullName evidence="3">Uncharacterized protein</fullName>
    </submittedName>
</protein>
<feature type="compositionally biased region" description="Low complexity" evidence="1">
    <location>
        <begin position="568"/>
        <end position="578"/>
    </location>
</feature>
<name>A0AAD2PY07_9STRA</name>
<feature type="compositionally biased region" description="Polar residues" evidence="1">
    <location>
        <begin position="851"/>
        <end position="880"/>
    </location>
</feature>
<feature type="region of interest" description="Disordered" evidence="1">
    <location>
        <begin position="463"/>
        <end position="483"/>
    </location>
</feature>
<feature type="compositionally biased region" description="Basic residues" evidence="1">
    <location>
        <begin position="579"/>
        <end position="595"/>
    </location>
</feature>
<feature type="compositionally biased region" description="Basic and acidic residues" evidence="1">
    <location>
        <begin position="899"/>
        <end position="912"/>
    </location>
</feature>
<proteinExistence type="predicted"/>
<feature type="transmembrane region" description="Helical" evidence="2">
    <location>
        <begin position="81"/>
        <end position="102"/>
    </location>
</feature>
<gene>
    <name evidence="3" type="ORF">CYCCA115_LOCUS23687</name>
</gene>
<evidence type="ECO:0000256" key="1">
    <source>
        <dbReference type="SAM" id="MobiDB-lite"/>
    </source>
</evidence>
<evidence type="ECO:0000256" key="2">
    <source>
        <dbReference type="SAM" id="Phobius"/>
    </source>
</evidence>
<feature type="compositionally biased region" description="Acidic residues" evidence="1">
    <location>
        <begin position="224"/>
        <end position="234"/>
    </location>
</feature>
<feature type="region of interest" description="Disordered" evidence="1">
    <location>
        <begin position="850"/>
        <end position="926"/>
    </location>
</feature>
<feature type="region of interest" description="Disordered" evidence="1">
    <location>
        <begin position="720"/>
        <end position="811"/>
    </location>
</feature>
<reference evidence="3" key="1">
    <citation type="submission" date="2023-08" db="EMBL/GenBank/DDBJ databases">
        <authorList>
            <person name="Audoor S."/>
            <person name="Bilcke G."/>
        </authorList>
    </citation>
    <scope>NUCLEOTIDE SEQUENCE</scope>
</reference>
<organism evidence="3 4">
    <name type="scientific">Cylindrotheca closterium</name>
    <dbReference type="NCBI Taxonomy" id="2856"/>
    <lineage>
        <taxon>Eukaryota</taxon>
        <taxon>Sar</taxon>
        <taxon>Stramenopiles</taxon>
        <taxon>Ochrophyta</taxon>
        <taxon>Bacillariophyta</taxon>
        <taxon>Bacillariophyceae</taxon>
        <taxon>Bacillariophycidae</taxon>
        <taxon>Bacillariales</taxon>
        <taxon>Bacillariaceae</taxon>
        <taxon>Cylindrotheca</taxon>
    </lineage>
</organism>
<feature type="region of interest" description="Disordered" evidence="1">
    <location>
        <begin position="183"/>
        <end position="234"/>
    </location>
</feature>
<keyword evidence="2" id="KW-1133">Transmembrane helix</keyword>
<keyword evidence="2" id="KW-0472">Membrane</keyword>
<accession>A0AAD2PY07</accession>
<dbReference type="EMBL" id="CAKOGP040002424">
    <property type="protein sequence ID" value="CAJ1969396.1"/>
    <property type="molecule type" value="Genomic_DNA"/>
</dbReference>
<evidence type="ECO:0000313" key="3">
    <source>
        <dbReference type="EMBL" id="CAJ1969396.1"/>
    </source>
</evidence>
<feature type="transmembrane region" description="Helical" evidence="2">
    <location>
        <begin position="114"/>
        <end position="133"/>
    </location>
</feature>
<feature type="compositionally biased region" description="Polar residues" evidence="1">
    <location>
        <begin position="799"/>
        <end position="809"/>
    </location>
</feature>
<dbReference type="Proteomes" id="UP001295423">
    <property type="component" value="Unassembled WGS sequence"/>
</dbReference>